<evidence type="ECO:0000256" key="5">
    <source>
        <dbReference type="ARBA" id="ARBA00022777"/>
    </source>
</evidence>
<dbReference type="Proteomes" id="UP001257627">
    <property type="component" value="Unassembled WGS sequence"/>
</dbReference>
<dbReference type="Gene3D" id="1.10.510.10">
    <property type="entry name" value="Transferase(Phosphotransferase) domain 1"/>
    <property type="match status" value="1"/>
</dbReference>
<feature type="compositionally biased region" description="Low complexity" evidence="8">
    <location>
        <begin position="350"/>
        <end position="386"/>
    </location>
</feature>
<evidence type="ECO:0000256" key="9">
    <source>
        <dbReference type="SAM" id="Phobius"/>
    </source>
</evidence>
<evidence type="ECO:0000256" key="1">
    <source>
        <dbReference type="ARBA" id="ARBA00012513"/>
    </source>
</evidence>
<evidence type="ECO:0000256" key="8">
    <source>
        <dbReference type="SAM" id="MobiDB-lite"/>
    </source>
</evidence>
<comment type="caution">
    <text evidence="11">The sequence shown here is derived from an EMBL/GenBank/DDBJ whole genome shotgun (WGS) entry which is preliminary data.</text>
</comment>
<dbReference type="SMART" id="SM00220">
    <property type="entry name" value="S_TKc"/>
    <property type="match status" value="1"/>
</dbReference>
<keyword evidence="4 7" id="KW-0547">Nucleotide-binding</keyword>
<keyword evidence="9" id="KW-0812">Transmembrane</keyword>
<keyword evidence="5 11" id="KW-0418">Kinase</keyword>
<gene>
    <name evidence="11" type="ORF">PU648_16050</name>
</gene>
<evidence type="ECO:0000256" key="2">
    <source>
        <dbReference type="ARBA" id="ARBA00022527"/>
    </source>
</evidence>
<proteinExistence type="predicted"/>
<protein>
    <recommendedName>
        <fullName evidence="1">non-specific serine/threonine protein kinase</fullName>
        <ecNumber evidence="1">2.7.11.1</ecNumber>
    </recommendedName>
</protein>
<dbReference type="PANTHER" id="PTHR43289:SF6">
    <property type="entry name" value="SERINE_THREONINE-PROTEIN KINASE NEKL-3"/>
    <property type="match status" value="1"/>
</dbReference>
<dbReference type="PROSITE" id="PS00107">
    <property type="entry name" value="PROTEIN_KINASE_ATP"/>
    <property type="match status" value="1"/>
</dbReference>
<dbReference type="EMBL" id="JARAKF010000001">
    <property type="protein sequence ID" value="MDU8993810.1"/>
    <property type="molecule type" value="Genomic_DNA"/>
</dbReference>
<accession>A0ABU3UIR3</accession>
<reference evidence="11 12" key="1">
    <citation type="submission" date="2023-02" db="EMBL/GenBank/DDBJ databases">
        <authorList>
            <person name="Maleckis M."/>
        </authorList>
    </citation>
    <scope>NUCLEOTIDE SEQUENCE [LARGE SCALE GENOMIC DNA]</scope>
    <source>
        <strain evidence="11 12">P8-A2</strain>
    </source>
</reference>
<feature type="compositionally biased region" description="Low complexity" evidence="8">
    <location>
        <begin position="402"/>
        <end position="419"/>
    </location>
</feature>
<keyword evidence="2" id="KW-0723">Serine/threonine-protein kinase</keyword>
<dbReference type="InterPro" id="IPR000719">
    <property type="entry name" value="Prot_kinase_dom"/>
</dbReference>
<dbReference type="GO" id="GO:0016301">
    <property type="term" value="F:kinase activity"/>
    <property type="evidence" value="ECO:0007669"/>
    <property type="project" value="UniProtKB-KW"/>
</dbReference>
<dbReference type="Pfam" id="PF00069">
    <property type="entry name" value="Pkinase"/>
    <property type="match status" value="1"/>
</dbReference>
<dbReference type="InterPro" id="IPR008271">
    <property type="entry name" value="Ser/Thr_kinase_AS"/>
</dbReference>
<sequence length="540" mass="55662">MWDRGTVLGGRYTLAERIGGGAMGDVWRADDTVLERRVAVKILRPELLDDARFAKRFRREALILASLDHPGIVDVHDYGENALGDGSRVAYIVMELVEGRPLDEFLKESGPLPPEQALATTAEALEALHAAHRRQVVHRDIKPSNLLICADGRVKVTDFGLARDLATSKITPEHAVVGTALYIAPEQVEGHGTTPASDLYSMGVVCYKMLTGKLPFDGERAIEILVKHVQQPVPALPADFPQPVRDFVATALAKKPEDRFPDAATMAAAARTAAPAAASSAVAGGAVVSPESGGAAEVMVAPQQGRSGSGRRRILFPLLVACVVTVVVGGVVLIDPSLFQSHTSTRGNEASASASISASTSASGAHSTGASPSPSRLPSASPSASATTNGSAEPVGLPPSSPSTSSAAGGSSVVRPSASATMEPSAYPIAGVSMSDDSAAIKGSGVSAGPAGGCTAWLDNAGSGNLYGMLNTSYFETCHAELIRDDGLTVGLAASSGAERTSVISDIGHTMRICVWQQGASADKQCSATVVIRNGTPTVQ</sequence>
<dbReference type="InterPro" id="IPR017441">
    <property type="entry name" value="Protein_kinase_ATP_BS"/>
</dbReference>
<evidence type="ECO:0000313" key="11">
    <source>
        <dbReference type="EMBL" id="MDU8993810.1"/>
    </source>
</evidence>
<dbReference type="PANTHER" id="PTHR43289">
    <property type="entry name" value="MITOGEN-ACTIVATED PROTEIN KINASE KINASE KINASE 20-RELATED"/>
    <property type="match status" value="1"/>
</dbReference>
<evidence type="ECO:0000256" key="7">
    <source>
        <dbReference type="PROSITE-ProRule" id="PRU10141"/>
    </source>
</evidence>
<evidence type="ECO:0000256" key="3">
    <source>
        <dbReference type="ARBA" id="ARBA00022679"/>
    </source>
</evidence>
<keyword evidence="3" id="KW-0808">Transferase</keyword>
<keyword evidence="9" id="KW-1133">Transmembrane helix</keyword>
<dbReference type="CDD" id="cd14014">
    <property type="entry name" value="STKc_PknB_like"/>
    <property type="match status" value="1"/>
</dbReference>
<evidence type="ECO:0000256" key="6">
    <source>
        <dbReference type="ARBA" id="ARBA00022840"/>
    </source>
</evidence>
<dbReference type="EC" id="2.7.11.1" evidence="1"/>
<dbReference type="InterPro" id="IPR011009">
    <property type="entry name" value="Kinase-like_dom_sf"/>
</dbReference>
<feature type="region of interest" description="Disordered" evidence="8">
    <location>
        <begin position="350"/>
        <end position="420"/>
    </location>
</feature>
<dbReference type="RefSeq" id="WP_097286604.1">
    <property type="nucleotide sequence ID" value="NZ_CP107955.1"/>
</dbReference>
<dbReference type="PROSITE" id="PS00108">
    <property type="entry name" value="PROTEIN_KINASE_ST"/>
    <property type="match status" value="1"/>
</dbReference>
<name>A0ABU3UIR3_9ACTN</name>
<keyword evidence="9" id="KW-0472">Membrane</keyword>
<feature type="binding site" evidence="7">
    <location>
        <position position="41"/>
    </location>
    <ligand>
        <name>ATP</name>
        <dbReference type="ChEBI" id="CHEBI:30616"/>
    </ligand>
</feature>
<feature type="domain" description="Protein kinase" evidence="10">
    <location>
        <begin position="12"/>
        <end position="277"/>
    </location>
</feature>
<evidence type="ECO:0000313" key="12">
    <source>
        <dbReference type="Proteomes" id="UP001257627"/>
    </source>
</evidence>
<feature type="transmembrane region" description="Helical" evidence="9">
    <location>
        <begin position="314"/>
        <end position="334"/>
    </location>
</feature>
<keyword evidence="6 7" id="KW-0067">ATP-binding</keyword>
<dbReference type="SUPFAM" id="SSF56112">
    <property type="entry name" value="Protein kinase-like (PK-like)"/>
    <property type="match status" value="1"/>
</dbReference>
<keyword evidence="12" id="KW-1185">Reference proteome</keyword>
<dbReference type="Gene3D" id="3.30.200.20">
    <property type="entry name" value="Phosphorylase Kinase, domain 1"/>
    <property type="match status" value="1"/>
</dbReference>
<organism evidence="11 12">
    <name type="scientific">Streptomyces mirabilis</name>
    <dbReference type="NCBI Taxonomy" id="68239"/>
    <lineage>
        <taxon>Bacteria</taxon>
        <taxon>Bacillati</taxon>
        <taxon>Actinomycetota</taxon>
        <taxon>Actinomycetes</taxon>
        <taxon>Kitasatosporales</taxon>
        <taxon>Streptomycetaceae</taxon>
        <taxon>Streptomyces</taxon>
    </lineage>
</organism>
<evidence type="ECO:0000259" key="10">
    <source>
        <dbReference type="PROSITE" id="PS50011"/>
    </source>
</evidence>
<evidence type="ECO:0000256" key="4">
    <source>
        <dbReference type="ARBA" id="ARBA00022741"/>
    </source>
</evidence>
<dbReference type="PROSITE" id="PS50011">
    <property type="entry name" value="PROTEIN_KINASE_DOM"/>
    <property type="match status" value="1"/>
</dbReference>